<dbReference type="GO" id="GO:0003677">
    <property type="term" value="F:DNA binding"/>
    <property type="evidence" value="ECO:0007669"/>
    <property type="project" value="UniProtKB-KW"/>
</dbReference>
<gene>
    <name evidence="2" type="ORF">BJ979_003092</name>
</gene>
<reference evidence="2 3" key="1">
    <citation type="submission" date="2020-07" db="EMBL/GenBank/DDBJ databases">
        <title>Sequencing the genomes of 1000 actinobacteria strains.</title>
        <authorList>
            <person name="Klenk H.-P."/>
        </authorList>
    </citation>
    <scope>NUCLEOTIDE SEQUENCE [LARGE SCALE GENOMIC DNA]</scope>
    <source>
        <strain evidence="2 3">DSM 23141</strain>
    </source>
</reference>
<dbReference type="InterPro" id="IPR036390">
    <property type="entry name" value="WH_DNA-bd_sf"/>
</dbReference>
<dbReference type="PANTHER" id="PTHR39515">
    <property type="entry name" value="CONSERVED PROTEIN"/>
    <property type="match status" value="1"/>
</dbReference>
<dbReference type="PANTHER" id="PTHR39515:SF2">
    <property type="entry name" value="HTH-TYPE TRANSCRIPTIONAL REGULATOR RV0880"/>
    <property type="match status" value="1"/>
</dbReference>
<keyword evidence="3" id="KW-1185">Reference proteome</keyword>
<sequence length="145" mass="15494">MNRTDTISSLVQSAHRLGRIAALATGNTAPVAHWRTLAVLESEGPLRVGELAAACRVTQPGMTRLLATLVEVEHVTRVADTADSRAWLIQLSPKGRAALDEWRGELGEALTPWFDGLDDADWAALDRAAAILASRTTASPEKVSA</sequence>
<dbReference type="RefSeq" id="WP_179569310.1">
    <property type="nucleotide sequence ID" value="NZ_JACBZY010000001.1"/>
</dbReference>
<proteinExistence type="predicted"/>
<keyword evidence="2" id="KW-0238">DNA-binding</keyword>
<dbReference type="AlphaFoldDB" id="A0A852YBX9"/>
<dbReference type="SMART" id="SM00347">
    <property type="entry name" value="HTH_MARR"/>
    <property type="match status" value="1"/>
</dbReference>
<dbReference type="InterPro" id="IPR052526">
    <property type="entry name" value="HTH-type_Bedaq_tolerance"/>
</dbReference>
<dbReference type="InterPro" id="IPR000835">
    <property type="entry name" value="HTH_MarR-typ"/>
</dbReference>
<evidence type="ECO:0000313" key="2">
    <source>
        <dbReference type="EMBL" id="NYH00467.1"/>
    </source>
</evidence>
<dbReference type="Proteomes" id="UP000553888">
    <property type="component" value="Unassembled WGS sequence"/>
</dbReference>
<dbReference type="GO" id="GO:0003700">
    <property type="term" value="F:DNA-binding transcription factor activity"/>
    <property type="evidence" value="ECO:0007669"/>
    <property type="project" value="InterPro"/>
</dbReference>
<dbReference type="InterPro" id="IPR036388">
    <property type="entry name" value="WH-like_DNA-bd_sf"/>
</dbReference>
<feature type="domain" description="HTH marR-type" evidence="1">
    <location>
        <begin position="20"/>
        <end position="122"/>
    </location>
</feature>
<accession>A0A852YBX9</accession>
<evidence type="ECO:0000259" key="1">
    <source>
        <dbReference type="SMART" id="SM00347"/>
    </source>
</evidence>
<dbReference type="EMBL" id="JACBZY010000001">
    <property type="protein sequence ID" value="NYH00467.1"/>
    <property type="molecule type" value="Genomic_DNA"/>
</dbReference>
<organism evidence="2 3">
    <name type="scientific">Schumannella luteola</name>
    <dbReference type="NCBI Taxonomy" id="472059"/>
    <lineage>
        <taxon>Bacteria</taxon>
        <taxon>Bacillati</taxon>
        <taxon>Actinomycetota</taxon>
        <taxon>Actinomycetes</taxon>
        <taxon>Micrococcales</taxon>
        <taxon>Microbacteriaceae</taxon>
        <taxon>Schumannella</taxon>
    </lineage>
</organism>
<evidence type="ECO:0000313" key="3">
    <source>
        <dbReference type="Proteomes" id="UP000553888"/>
    </source>
</evidence>
<comment type="caution">
    <text evidence="2">The sequence shown here is derived from an EMBL/GenBank/DDBJ whole genome shotgun (WGS) entry which is preliminary data.</text>
</comment>
<protein>
    <submittedName>
        <fullName evidence="2">DNA-binding MarR family transcriptional regulator</fullName>
    </submittedName>
</protein>
<dbReference type="Gene3D" id="1.10.10.10">
    <property type="entry name" value="Winged helix-like DNA-binding domain superfamily/Winged helix DNA-binding domain"/>
    <property type="match status" value="1"/>
</dbReference>
<dbReference type="Pfam" id="PF12802">
    <property type="entry name" value="MarR_2"/>
    <property type="match status" value="1"/>
</dbReference>
<name>A0A852YBX9_9MICO</name>
<dbReference type="SUPFAM" id="SSF46785">
    <property type="entry name" value="Winged helix' DNA-binding domain"/>
    <property type="match status" value="1"/>
</dbReference>